<dbReference type="AlphaFoldDB" id="X1QQK2"/>
<dbReference type="InterPro" id="IPR052155">
    <property type="entry name" value="Biofilm_reg_signaling"/>
</dbReference>
<evidence type="ECO:0000259" key="2">
    <source>
        <dbReference type="PROSITE" id="PS50112"/>
    </source>
</evidence>
<feature type="domain" description="PAC" evidence="3">
    <location>
        <begin position="265"/>
        <end position="316"/>
    </location>
</feature>
<dbReference type="InterPro" id="IPR000014">
    <property type="entry name" value="PAS"/>
</dbReference>
<dbReference type="Pfam" id="PF13185">
    <property type="entry name" value="GAF_2"/>
    <property type="match status" value="1"/>
</dbReference>
<dbReference type="NCBIfam" id="TIGR00229">
    <property type="entry name" value="sensory_box"/>
    <property type="match status" value="2"/>
</dbReference>
<reference evidence="4" key="1">
    <citation type="journal article" date="2014" name="Front. Microbiol.">
        <title>High frequency of phylogenetically diverse reductive dehalogenase-homologous genes in deep subseafloor sedimentary metagenomes.</title>
        <authorList>
            <person name="Kawai M."/>
            <person name="Futagami T."/>
            <person name="Toyoda A."/>
            <person name="Takaki Y."/>
            <person name="Nishi S."/>
            <person name="Hori S."/>
            <person name="Arai W."/>
            <person name="Tsubouchi T."/>
            <person name="Morono Y."/>
            <person name="Uchiyama I."/>
            <person name="Ito T."/>
            <person name="Fujiyama A."/>
            <person name="Inagaki F."/>
            <person name="Takami H."/>
        </authorList>
    </citation>
    <scope>NUCLEOTIDE SEQUENCE</scope>
    <source>
        <strain evidence="4">Expedition CK06-06</strain>
    </source>
</reference>
<dbReference type="SMART" id="SM00086">
    <property type="entry name" value="PAC"/>
    <property type="match status" value="2"/>
</dbReference>
<dbReference type="InterPro" id="IPR043128">
    <property type="entry name" value="Rev_trsase/Diguanyl_cyclase"/>
</dbReference>
<name>X1QQK2_9ZZZZ</name>
<dbReference type="Gene3D" id="3.30.70.270">
    <property type="match status" value="1"/>
</dbReference>
<feature type="domain" description="PAC" evidence="3">
    <location>
        <begin position="139"/>
        <end position="190"/>
    </location>
</feature>
<feature type="non-terminal residue" evidence="4">
    <location>
        <position position="1"/>
    </location>
</feature>
<feature type="domain" description="PAS" evidence="2">
    <location>
        <begin position="191"/>
        <end position="237"/>
    </location>
</feature>
<dbReference type="InterPro" id="IPR029016">
    <property type="entry name" value="GAF-like_dom_sf"/>
</dbReference>
<dbReference type="InterPro" id="IPR003018">
    <property type="entry name" value="GAF"/>
</dbReference>
<evidence type="ECO:0000313" key="4">
    <source>
        <dbReference type="EMBL" id="GAI70503.1"/>
    </source>
</evidence>
<dbReference type="PROSITE" id="PS50112">
    <property type="entry name" value="PAS"/>
    <property type="match status" value="2"/>
</dbReference>
<dbReference type="SMART" id="SM00091">
    <property type="entry name" value="PAS"/>
    <property type="match status" value="2"/>
</dbReference>
<sequence length="543" mass="62444">GTLTEETLWLGVPLKMEDKIIGTMAVLSYTNSELYSEKDIKIIEFVSGQVASAIDRVQKEEALQKSNQEFISLFKSCPEALLYTDKKSDILYINPRFTEVFGYTLDEIIGKNTDEGMIHPKENIDEEKYYTKKSFNNFVDYETYRKRKDGSIFPVSISTSSIKVNNKVKGFITLYQDITERKKAEEELRQSEEKFSSIFKNIPDAAFYQSTKKTILDVNPTFTRLFGYTKEDILGKNIDEVGFYPKGKMKEGKGLTRKTLNEDLTNFETIRQKKDGTLIPVRISTSLVKIKDKVSGIIALYQDITEHKQNEQLQQVLYNISKAANSPISLNQLYKTIHKELGTIIDTTNFYIALVNKKEDKVYFPYHIDEKDDNFPILSFSTSNTLTTYVIKTGKSLLSDNNQYKEMINQEILSPQGSTTPQSIWLGAPLKIEGHVIGAMVVQSYINPNLYSKEDIKLLEFVSSQVATAIERKRMEEELKRLAHYDTFIGVYNRGYGLELFQRQLKLSKRNKSSLLLAYSDLDNLKDINDEFGHKEIWGSWRL</sequence>
<feature type="coiled-coil region" evidence="1">
    <location>
        <begin position="174"/>
        <end position="201"/>
    </location>
</feature>
<dbReference type="Gene3D" id="3.30.450.20">
    <property type="entry name" value="PAS domain"/>
    <property type="match status" value="2"/>
</dbReference>
<comment type="caution">
    <text evidence="4">The sequence shown here is derived from an EMBL/GenBank/DDBJ whole genome shotgun (WGS) entry which is preliminary data.</text>
</comment>
<evidence type="ECO:0008006" key="5">
    <source>
        <dbReference type="Google" id="ProtNLM"/>
    </source>
</evidence>
<dbReference type="SUPFAM" id="SSF55781">
    <property type="entry name" value="GAF domain-like"/>
    <property type="match status" value="2"/>
</dbReference>
<dbReference type="PANTHER" id="PTHR44757">
    <property type="entry name" value="DIGUANYLATE CYCLASE DGCP"/>
    <property type="match status" value="1"/>
</dbReference>
<protein>
    <recommendedName>
        <fullName evidence="5">PAS domain S-box protein</fullName>
    </recommendedName>
</protein>
<dbReference type="Gene3D" id="3.30.450.40">
    <property type="match status" value="2"/>
</dbReference>
<dbReference type="SUPFAM" id="SSF55073">
    <property type="entry name" value="Nucleotide cyclase"/>
    <property type="match status" value="1"/>
</dbReference>
<dbReference type="PANTHER" id="PTHR44757:SF2">
    <property type="entry name" value="BIOFILM ARCHITECTURE MAINTENANCE PROTEIN MBAA"/>
    <property type="match status" value="1"/>
</dbReference>
<keyword evidence="1" id="KW-0175">Coiled coil</keyword>
<organism evidence="4">
    <name type="scientific">marine sediment metagenome</name>
    <dbReference type="NCBI Taxonomy" id="412755"/>
    <lineage>
        <taxon>unclassified sequences</taxon>
        <taxon>metagenomes</taxon>
        <taxon>ecological metagenomes</taxon>
    </lineage>
</organism>
<feature type="domain" description="PAS" evidence="2">
    <location>
        <begin position="66"/>
        <end position="122"/>
    </location>
</feature>
<accession>X1QQK2</accession>
<dbReference type="EMBL" id="BARW01000873">
    <property type="protein sequence ID" value="GAI70503.1"/>
    <property type="molecule type" value="Genomic_DNA"/>
</dbReference>
<dbReference type="PROSITE" id="PS50113">
    <property type="entry name" value="PAC"/>
    <property type="match status" value="2"/>
</dbReference>
<evidence type="ECO:0000259" key="3">
    <source>
        <dbReference type="PROSITE" id="PS50113"/>
    </source>
</evidence>
<dbReference type="SUPFAM" id="SSF55785">
    <property type="entry name" value="PYP-like sensor domain (PAS domain)"/>
    <property type="match status" value="2"/>
</dbReference>
<dbReference type="InterPro" id="IPR029787">
    <property type="entry name" value="Nucleotide_cyclase"/>
</dbReference>
<proteinExistence type="predicted"/>
<dbReference type="InterPro" id="IPR000160">
    <property type="entry name" value="GGDEF_dom"/>
</dbReference>
<gene>
    <name evidence="4" type="ORF">S12H4_03197</name>
</gene>
<dbReference type="CDD" id="cd00130">
    <property type="entry name" value="PAS"/>
    <property type="match status" value="2"/>
</dbReference>
<dbReference type="InterPro" id="IPR035965">
    <property type="entry name" value="PAS-like_dom_sf"/>
</dbReference>
<dbReference type="SMART" id="SM00065">
    <property type="entry name" value="GAF"/>
    <property type="match status" value="1"/>
</dbReference>
<dbReference type="Pfam" id="PF13426">
    <property type="entry name" value="PAS_9"/>
    <property type="match status" value="2"/>
</dbReference>
<dbReference type="NCBIfam" id="TIGR00254">
    <property type="entry name" value="GGDEF"/>
    <property type="match status" value="1"/>
</dbReference>
<dbReference type="Pfam" id="PF00990">
    <property type="entry name" value="GGDEF"/>
    <property type="match status" value="1"/>
</dbReference>
<dbReference type="InterPro" id="IPR000700">
    <property type="entry name" value="PAS-assoc_C"/>
</dbReference>
<evidence type="ECO:0000256" key="1">
    <source>
        <dbReference type="SAM" id="Coils"/>
    </source>
</evidence>
<dbReference type="InterPro" id="IPR001610">
    <property type="entry name" value="PAC"/>
</dbReference>